<dbReference type="KEGG" id="sata:C5746_03115"/>
<organism evidence="1 2">
    <name type="scientific">Streptomyces atratus</name>
    <dbReference type="NCBI Taxonomy" id="1893"/>
    <lineage>
        <taxon>Bacteria</taxon>
        <taxon>Bacillati</taxon>
        <taxon>Actinomycetota</taxon>
        <taxon>Actinomycetes</taxon>
        <taxon>Kitasatosporales</taxon>
        <taxon>Streptomycetaceae</taxon>
        <taxon>Streptomyces</taxon>
    </lineage>
</organism>
<dbReference type="AlphaFoldDB" id="A0A2Z5J7E3"/>
<evidence type="ECO:0000313" key="2">
    <source>
        <dbReference type="Proteomes" id="UP000252698"/>
    </source>
</evidence>
<gene>
    <name evidence="1" type="ORF">C5746_03115</name>
</gene>
<dbReference type="GeneID" id="95517550"/>
<proteinExistence type="predicted"/>
<dbReference type="EMBL" id="CP027306">
    <property type="protein sequence ID" value="AXE76123.1"/>
    <property type="molecule type" value="Genomic_DNA"/>
</dbReference>
<sequence length="272" mass="30111">MTEIVSRWREFEKMLAAEGFGWALAYAPADLRHARSADHPHGARLDHLLSADYRAFVAEIGYPVIGFSCYDREGISFLPPEPMAVLSTMVVDLDGRFPEAVEGEPTTCPHAFFAGTDLSDICGYALAEDGVWLVEDSLAVTHLGSFTKWLLGFLADQEERVAGLGAEEFTEPDRAADPHRLFDYSLSGFAAGEQSPYSAADLELSWVEQQADNPYSYGLIDAEGRWRIPMGKQYVRVRPFRDETAEVILNVPGSTYAGPWTRIDPDGRIIGI</sequence>
<reference evidence="1 2" key="1">
    <citation type="journal article" date="2018" name="Front. Microbiol.">
        <title>Genome Sequencing of Streptomyces atratus SCSIOZH16 and Activation Production of Nocardamine via Metabolic Engineering.</title>
        <authorList>
            <person name="Li Y."/>
            <person name="Zhang C."/>
            <person name="Liu C."/>
            <person name="Ju J."/>
            <person name="Ma J."/>
        </authorList>
    </citation>
    <scope>NUCLEOTIDE SEQUENCE [LARGE SCALE GENOMIC DNA]</scope>
    <source>
        <strain evidence="1 2">SCSIO_ZH16</strain>
    </source>
</reference>
<protein>
    <submittedName>
        <fullName evidence="1">Uncharacterized protein</fullName>
    </submittedName>
</protein>
<dbReference type="RefSeq" id="WP_114242787.1">
    <property type="nucleotide sequence ID" value="NZ_CP027306.1"/>
</dbReference>
<name>A0A2Z5J7E3_STRAR</name>
<accession>A0A2Z5J7E3</accession>
<dbReference type="Proteomes" id="UP000252698">
    <property type="component" value="Chromosome"/>
</dbReference>
<evidence type="ECO:0000313" key="1">
    <source>
        <dbReference type="EMBL" id="AXE76123.1"/>
    </source>
</evidence>